<accession>A0A2H0FKN9</accession>
<dbReference type="GO" id="GO:0004252">
    <property type="term" value="F:serine-type endopeptidase activity"/>
    <property type="evidence" value="ECO:0007669"/>
    <property type="project" value="InterPro"/>
</dbReference>
<dbReference type="Proteomes" id="UP000230778">
    <property type="component" value="Unassembled WGS sequence"/>
</dbReference>
<dbReference type="AlphaFoldDB" id="A0A2H0FKN9"/>
<dbReference type="InterPro" id="IPR009003">
    <property type="entry name" value="Peptidase_S1_PA"/>
</dbReference>
<dbReference type="PANTHER" id="PTHR43343:SF3">
    <property type="entry name" value="PROTEASE DO-LIKE 8, CHLOROPLASTIC"/>
    <property type="match status" value="1"/>
</dbReference>
<dbReference type="InterPro" id="IPR001940">
    <property type="entry name" value="Peptidase_S1C"/>
</dbReference>
<comment type="similarity">
    <text evidence="1">Belongs to the peptidase S1C family.</text>
</comment>
<evidence type="ECO:0000256" key="1">
    <source>
        <dbReference type="ARBA" id="ARBA00010541"/>
    </source>
</evidence>
<dbReference type="InterPro" id="IPR043504">
    <property type="entry name" value="Peptidase_S1_PA_chymotrypsin"/>
</dbReference>
<dbReference type="EMBL" id="PCUC01000062">
    <property type="protein sequence ID" value="PIQ07149.1"/>
    <property type="molecule type" value="Genomic_DNA"/>
</dbReference>
<dbReference type="SUPFAM" id="SSF50494">
    <property type="entry name" value="Trypsin-like serine proteases"/>
    <property type="match status" value="1"/>
</dbReference>
<evidence type="ECO:0000313" key="6">
    <source>
        <dbReference type="Proteomes" id="UP000230778"/>
    </source>
</evidence>
<dbReference type="PRINTS" id="PR00834">
    <property type="entry name" value="PROTEASES2C"/>
</dbReference>
<feature type="domain" description="PDZ" evidence="4">
    <location>
        <begin position="339"/>
        <end position="422"/>
    </location>
</feature>
<dbReference type="Pfam" id="PF13365">
    <property type="entry name" value="Trypsin_2"/>
    <property type="match status" value="1"/>
</dbReference>
<dbReference type="InterPro" id="IPR036034">
    <property type="entry name" value="PDZ_sf"/>
</dbReference>
<protein>
    <recommendedName>
        <fullName evidence="4">PDZ domain-containing protein</fullName>
    </recommendedName>
</protein>
<keyword evidence="2" id="KW-0645">Protease</keyword>
<evidence type="ECO:0000259" key="4">
    <source>
        <dbReference type="PROSITE" id="PS50106"/>
    </source>
</evidence>
<dbReference type="Gene3D" id="2.40.10.10">
    <property type="entry name" value="Trypsin-like serine proteases"/>
    <property type="match status" value="2"/>
</dbReference>
<sequence length="436" mass="47531">MYQLPKFEMPRLKAPRFWRDKVFLVSVLTILISTLCGFLAGAFSGSYFSSGIKDYLSKLDIKLPEPQIIEKEAVCPPQASQEEATIQVVKEVSPAVVSIIISKDVPVFEQYYINPFEEFGQPFFQFEVPQYRQKGTQKQEVGGGTGFIISKDGMILTNSHVVSDEEADYTVFTLDGKKYPAKVLAKDTFRDLALIEIEPEKIVDGKGEFNLKSFPVAELGDSDNLQIGQTVITIGNALGEFKNTVSAGVISGLGRRVTASGGGVVETLEDVIQTDASINPGNSGGPLLNLKGEVVGVNFAMVEQAENIGFAIPINQAKKDIEQIKTIGKISYPFLGVRYVLLTEKIQAENNLPVNYGAWIVKGGGGEAAISPGSAAQIAGLKEGDIILEFNGEKITTENTMAKIIMKYNLGDKVTLKILREGKEKIFEVTLGERNE</sequence>
<proteinExistence type="inferred from homology"/>
<keyword evidence="3" id="KW-0378">Hydrolase</keyword>
<comment type="caution">
    <text evidence="5">The sequence shown here is derived from an EMBL/GenBank/DDBJ whole genome shotgun (WGS) entry which is preliminary data.</text>
</comment>
<evidence type="ECO:0000256" key="2">
    <source>
        <dbReference type="ARBA" id="ARBA00022670"/>
    </source>
</evidence>
<dbReference type="InterPro" id="IPR001478">
    <property type="entry name" value="PDZ"/>
</dbReference>
<reference evidence="5 6" key="1">
    <citation type="submission" date="2017-09" db="EMBL/GenBank/DDBJ databases">
        <title>Depth-based differentiation of microbial function through sediment-hosted aquifers and enrichment of novel symbionts in the deep terrestrial subsurface.</title>
        <authorList>
            <person name="Probst A.J."/>
            <person name="Ladd B."/>
            <person name="Jarett J.K."/>
            <person name="Geller-Mcgrath D.E."/>
            <person name="Sieber C.M."/>
            <person name="Emerson J.B."/>
            <person name="Anantharaman K."/>
            <person name="Thomas B.C."/>
            <person name="Malmstrom R."/>
            <person name="Stieglmeier M."/>
            <person name="Klingl A."/>
            <person name="Woyke T."/>
            <person name="Ryan C.M."/>
            <person name="Banfield J.F."/>
        </authorList>
    </citation>
    <scope>NUCLEOTIDE SEQUENCE [LARGE SCALE GENOMIC DNA]</scope>
    <source>
        <strain evidence="5">CG18_big_fil_WC_8_21_14_2_50_37_10</strain>
    </source>
</reference>
<dbReference type="Gene3D" id="2.30.42.10">
    <property type="match status" value="1"/>
</dbReference>
<evidence type="ECO:0000313" key="5">
    <source>
        <dbReference type="EMBL" id="PIQ07149.1"/>
    </source>
</evidence>
<dbReference type="GO" id="GO:0006508">
    <property type="term" value="P:proteolysis"/>
    <property type="evidence" value="ECO:0007669"/>
    <property type="project" value="UniProtKB-KW"/>
</dbReference>
<dbReference type="Pfam" id="PF13180">
    <property type="entry name" value="PDZ_2"/>
    <property type="match status" value="1"/>
</dbReference>
<dbReference type="PANTHER" id="PTHR43343">
    <property type="entry name" value="PEPTIDASE S12"/>
    <property type="match status" value="1"/>
</dbReference>
<organism evidence="5 6">
    <name type="scientific">Candidatus Nealsonbacteria bacterium CG18_big_fil_WC_8_21_14_2_50_37_10</name>
    <dbReference type="NCBI Taxonomy" id="1974717"/>
    <lineage>
        <taxon>Bacteria</taxon>
        <taxon>Candidatus Nealsoniibacteriota</taxon>
    </lineage>
</organism>
<evidence type="ECO:0000256" key="3">
    <source>
        <dbReference type="ARBA" id="ARBA00022801"/>
    </source>
</evidence>
<dbReference type="InterPro" id="IPR051201">
    <property type="entry name" value="Chloro_Bact_Ser_Proteases"/>
</dbReference>
<gene>
    <name evidence="5" type="ORF">COW72_01185</name>
</gene>
<dbReference type="SMART" id="SM00228">
    <property type="entry name" value="PDZ"/>
    <property type="match status" value="1"/>
</dbReference>
<dbReference type="SUPFAM" id="SSF50156">
    <property type="entry name" value="PDZ domain-like"/>
    <property type="match status" value="1"/>
</dbReference>
<dbReference type="PROSITE" id="PS50106">
    <property type="entry name" value="PDZ"/>
    <property type="match status" value="1"/>
</dbReference>
<name>A0A2H0FKN9_9BACT</name>